<name>A0A7U7GEV5_9GAMM</name>
<feature type="compositionally biased region" description="Basic and acidic residues" evidence="1">
    <location>
        <begin position="108"/>
        <end position="125"/>
    </location>
</feature>
<accession>A0A7U7GEV5</accession>
<proteinExistence type="predicted"/>
<sequence>MWIFLNDAFLSIVEDKNNPDFLLVRGRIKGDIEQVFPDYLAIEGEGTDYRFRALVERDIVAEALYHAACNVDYGNFKSSVQERERHDKYMKVWEVMANWQSQAESRERATEKAAKLAAKSAEKPLKPASKRVKTSG</sequence>
<dbReference type="Proteomes" id="UP000019184">
    <property type="component" value="Unassembled WGS sequence"/>
</dbReference>
<reference evidence="2 3" key="1">
    <citation type="journal article" date="2014" name="ISME J.">
        <title>Candidatus Competibacter-lineage genomes retrieved from metagenomes reveal functional metabolic diversity.</title>
        <authorList>
            <person name="McIlroy S.J."/>
            <person name="Albertsen M."/>
            <person name="Andresen E.K."/>
            <person name="Saunders A.M."/>
            <person name="Kristiansen R."/>
            <person name="Stokholm-Bjerregaard M."/>
            <person name="Nielsen K.L."/>
            <person name="Nielsen P.H."/>
        </authorList>
    </citation>
    <scope>NUCLEOTIDE SEQUENCE [LARGE SCALE GENOMIC DNA]</scope>
    <source>
        <strain evidence="2 3">Run_B_J11</strain>
    </source>
</reference>
<dbReference type="RefSeq" id="WP_195912221.1">
    <property type="nucleotide sequence ID" value="NZ_CBTK010000286.1"/>
</dbReference>
<comment type="caution">
    <text evidence="2">The sequence shown here is derived from an EMBL/GenBank/DDBJ whole genome shotgun (WGS) entry which is preliminary data.</text>
</comment>
<gene>
    <name evidence="2" type="ORF">BN874_690024</name>
</gene>
<keyword evidence="3" id="KW-1185">Reference proteome</keyword>
<dbReference type="AlphaFoldDB" id="A0A7U7GEV5"/>
<protein>
    <submittedName>
        <fullName evidence="2">Uncharacterized protein</fullName>
    </submittedName>
</protein>
<feature type="region of interest" description="Disordered" evidence="1">
    <location>
        <begin position="108"/>
        <end position="136"/>
    </location>
</feature>
<evidence type="ECO:0000313" key="2">
    <source>
        <dbReference type="EMBL" id="CDH46974.1"/>
    </source>
</evidence>
<organism evidence="2 3">
    <name type="scientific">Candidatus Contendobacter odensis Run_B_J11</name>
    <dbReference type="NCBI Taxonomy" id="1400861"/>
    <lineage>
        <taxon>Bacteria</taxon>
        <taxon>Pseudomonadati</taxon>
        <taxon>Pseudomonadota</taxon>
        <taxon>Gammaproteobacteria</taxon>
        <taxon>Candidatus Competibacteraceae</taxon>
        <taxon>Candidatus Contendibacter</taxon>
    </lineage>
</organism>
<evidence type="ECO:0000313" key="3">
    <source>
        <dbReference type="Proteomes" id="UP000019184"/>
    </source>
</evidence>
<evidence type="ECO:0000256" key="1">
    <source>
        <dbReference type="SAM" id="MobiDB-lite"/>
    </source>
</evidence>
<dbReference type="EMBL" id="CBTK010000286">
    <property type="protein sequence ID" value="CDH46974.1"/>
    <property type="molecule type" value="Genomic_DNA"/>
</dbReference>